<accession>A0A917QQ92</accession>
<organism evidence="2 3">
    <name type="scientific">Streptomyces flaveus</name>
    <dbReference type="NCBI Taxonomy" id="66370"/>
    <lineage>
        <taxon>Bacteria</taxon>
        <taxon>Bacillati</taxon>
        <taxon>Actinomycetota</taxon>
        <taxon>Actinomycetes</taxon>
        <taxon>Kitasatosporales</taxon>
        <taxon>Streptomycetaceae</taxon>
        <taxon>Streptomyces</taxon>
        <taxon>Streptomyces aurantiacus group</taxon>
    </lineage>
</organism>
<reference evidence="2" key="1">
    <citation type="journal article" date="2014" name="Int. J. Syst. Evol. Microbiol.">
        <title>Complete genome sequence of Corynebacterium casei LMG S-19264T (=DSM 44701T), isolated from a smear-ripened cheese.</title>
        <authorList>
            <consortium name="US DOE Joint Genome Institute (JGI-PGF)"/>
            <person name="Walter F."/>
            <person name="Albersmeier A."/>
            <person name="Kalinowski J."/>
            <person name="Ruckert C."/>
        </authorList>
    </citation>
    <scope>NUCLEOTIDE SEQUENCE</scope>
    <source>
        <strain evidence="2">JCM 3035</strain>
    </source>
</reference>
<dbReference type="AlphaFoldDB" id="A0A917QQ92"/>
<feature type="region of interest" description="Disordered" evidence="1">
    <location>
        <begin position="26"/>
        <end position="52"/>
    </location>
</feature>
<dbReference type="Proteomes" id="UP000637788">
    <property type="component" value="Unassembled WGS sequence"/>
</dbReference>
<sequence length="52" mass="5274">MDTMGRMDAASHESAWNAGLGNIGTAVGAENDHGLGQQLGAGGEEDPLGRFC</sequence>
<proteinExistence type="predicted"/>
<dbReference type="EMBL" id="BMPQ01000005">
    <property type="protein sequence ID" value="GGK63041.1"/>
    <property type="molecule type" value="Genomic_DNA"/>
</dbReference>
<evidence type="ECO:0000313" key="3">
    <source>
        <dbReference type="Proteomes" id="UP000637788"/>
    </source>
</evidence>
<gene>
    <name evidence="2" type="ORF">GCM10010094_24890</name>
</gene>
<evidence type="ECO:0000256" key="1">
    <source>
        <dbReference type="SAM" id="MobiDB-lite"/>
    </source>
</evidence>
<keyword evidence="3" id="KW-1185">Reference proteome</keyword>
<protein>
    <submittedName>
        <fullName evidence="2">Uncharacterized protein</fullName>
    </submittedName>
</protein>
<comment type="caution">
    <text evidence="2">The sequence shown here is derived from an EMBL/GenBank/DDBJ whole genome shotgun (WGS) entry which is preliminary data.</text>
</comment>
<reference evidence="2" key="2">
    <citation type="submission" date="2020-09" db="EMBL/GenBank/DDBJ databases">
        <authorList>
            <person name="Sun Q."/>
            <person name="Ohkuma M."/>
        </authorList>
    </citation>
    <scope>NUCLEOTIDE SEQUENCE</scope>
    <source>
        <strain evidence="2">JCM 3035</strain>
    </source>
</reference>
<name>A0A917QQ92_9ACTN</name>
<evidence type="ECO:0000313" key="2">
    <source>
        <dbReference type="EMBL" id="GGK63041.1"/>
    </source>
</evidence>